<comment type="similarity">
    <text evidence="1">Belongs to the OPA3 family.</text>
</comment>
<reference evidence="6" key="1">
    <citation type="submission" date="2022-10" db="EMBL/GenBank/DDBJ databases">
        <title>Genome assembly of Pristionchus species.</title>
        <authorList>
            <person name="Yoshida K."/>
            <person name="Sommer R.J."/>
        </authorList>
    </citation>
    <scope>NUCLEOTIDE SEQUENCE [LARGE SCALE GENOMIC DNA]</scope>
    <source>
        <strain evidence="6">RS5460</strain>
    </source>
</reference>
<evidence type="ECO:0000256" key="2">
    <source>
        <dbReference type="ARBA" id="ARBA00023054"/>
    </source>
</evidence>
<comment type="caution">
    <text evidence="5">The sequence shown here is derived from an EMBL/GenBank/DDBJ whole genome shotgun (WGS) entry which is preliminary data.</text>
</comment>
<evidence type="ECO:0000256" key="3">
    <source>
        <dbReference type="SAM" id="Coils"/>
    </source>
</evidence>
<evidence type="ECO:0000256" key="4">
    <source>
        <dbReference type="SAM" id="MobiDB-lite"/>
    </source>
</evidence>
<dbReference type="AlphaFoldDB" id="A0AAN5DB59"/>
<protein>
    <recommendedName>
        <fullName evidence="7">OPA3-like protein</fullName>
    </recommendedName>
</protein>
<dbReference type="InterPro" id="IPR010754">
    <property type="entry name" value="OPA3-like"/>
</dbReference>
<evidence type="ECO:0000256" key="1">
    <source>
        <dbReference type="ARBA" id="ARBA00007584"/>
    </source>
</evidence>
<dbReference type="PANTHER" id="PTHR12499">
    <property type="entry name" value="OPTIC ATROPHY 3 PROTEIN OPA3"/>
    <property type="match status" value="1"/>
</dbReference>
<keyword evidence="2 3" id="KW-0175">Coiled coil</keyword>
<accession>A0AAN5DB59</accession>
<evidence type="ECO:0000313" key="6">
    <source>
        <dbReference type="Proteomes" id="UP001328107"/>
    </source>
</evidence>
<organism evidence="5 6">
    <name type="scientific">Pristionchus mayeri</name>
    <dbReference type="NCBI Taxonomy" id="1317129"/>
    <lineage>
        <taxon>Eukaryota</taxon>
        <taxon>Metazoa</taxon>
        <taxon>Ecdysozoa</taxon>
        <taxon>Nematoda</taxon>
        <taxon>Chromadorea</taxon>
        <taxon>Rhabditida</taxon>
        <taxon>Rhabditina</taxon>
        <taxon>Diplogasteromorpha</taxon>
        <taxon>Diplogasteroidea</taxon>
        <taxon>Neodiplogasteridae</taxon>
        <taxon>Pristionchus</taxon>
    </lineage>
</organism>
<feature type="compositionally biased region" description="Low complexity" evidence="4">
    <location>
        <begin position="175"/>
        <end position="192"/>
    </location>
</feature>
<evidence type="ECO:0008006" key="7">
    <source>
        <dbReference type="Google" id="ProtNLM"/>
    </source>
</evidence>
<dbReference type="GO" id="GO:0005739">
    <property type="term" value="C:mitochondrion"/>
    <property type="evidence" value="ECO:0007669"/>
    <property type="project" value="TreeGrafter"/>
</dbReference>
<feature type="compositionally biased region" description="Basic and acidic residues" evidence="4">
    <location>
        <begin position="153"/>
        <end position="165"/>
    </location>
</feature>
<proteinExistence type="inferred from homology"/>
<dbReference type="Proteomes" id="UP001328107">
    <property type="component" value="Unassembled WGS sequence"/>
</dbReference>
<sequence>MGLPAIQLIMIAARQVSKPVAEALINYGKSHPLFRNRVLIPVGRNLVHLTTRLRMKKLGLGSPTSVATVSEATALEQASDFIQQIALFTYSVVVFAAYYYYSKLTTTEPVKMEEFDKWKEEVERENGELMRRIKRLEDALVAAKWKLPSLPEAPKKEEEPKKESGHLPTPPAPAATPLTTQSKESTSTKESASPPPSPTPSSPSPSTASSLSSILRFPRISSLPLDSASKIVLEGESYTLCKRDTSISIERGDPHTRFLRFRPKESLQYSSGFVGLSERALGYITGSA</sequence>
<keyword evidence="6" id="KW-1185">Reference proteome</keyword>
<dbReference type="GO" id="GO:0019216">
    <property type="term" value="P:regulation of lipid metabolic process"/>
    <property type="evidence" value="ECO:0007669"/>
    <property type="project" value="TreeGrafter"/>
</dbReference>
<feature type="compositionally biased region" description="Pro residues" evidence="4">
    <location>
        <begin position="193"/>
        <end position="203"/>
    </location>
</feature>
<evidence type="ECO:0000313" key="5">
    <source>
        <dbReference type="EMBL" id="GMR59342.1"/>
    </source>
</evidence>
<feature type="region of interest" description="Disordered" evidence="4">
    <location>
        <begin position="150"/>
        <end position="210"/>
    </location>
</feature>
<name>A0AAN5DB59_9BILA</name>
<feature type="coiled-coil region" evidence="3">
    <location>
        <begin position="119"/>
        <end position="146"/>
    </location>
</feature>
<gene>
    <name evidence="5" type="ORF">PMAYCL1PPCAC_29537</name>
</gene>
<dbReference type="Pfam" id="PF07047">
    <property type="entry name" value="OPA3"/>
    <property type="match status" value="1"/>
</dbReference>
<dbReference type="EMBL" id="BTRK01000006">
    <property type="protein sequence ID" value="GMR59342.1"/>
    <property type="molecule type" value="Genomic_DNA"/>
</dbReference>
<dbReference type="PANTHER" id="PTHR12499:SF0">
    <property type="entry name" value="OPTIC ATROPHY 3 PROTEIN"/>
    <property type="match status" value="1"/>
</dbReference>